<sequence>MKNIALPVCFSWLSLHIVPGRGSGNSPEARRAAVRSMPDITGVWMTRDIPGPVPLLEFREKDTAIYYSRGDTVLYFLYRAEPDKIVLRTPDGQRSYNDPILVLSDTVLVTGSVAGIKGRHAFFKSSP</sequence>
<dbReference type="AlphaFoldDB" id="A0A1G6VLI2"/>
<organism evidence="1 2">
    <name type="scientific">Niabella drilacis (strain DSM 25811 / CCM 8410 / CCUG 62505 / LMG 26954 / E90)</name>
    <dbReference type="NCBI Taxonomy" id="1285928"/>
    <lineage>
        <taxon>Bacteria</taxon>
        <taxon>Pseudomonadati</taxon>
        <taxon>Bacteroidota</taxon>
        <taxon>Chitinophagia</taxon>
        <taxon>Chitinophagales</taxon>
        <taxon>Chitinophagaceae</taxon>
        <taxon>Niabella</taxon>
    </lineage>
</organism>
<reference evidence="2" key="1">
    <citation type="submission" date="2016-10" db="EMBL/GenBank/DDBJ databases">
        <authorList>
            <person name="Varghese N."/>
            <person name="Submissions S."/>
        </authorList>
    </citation>
    <scope>NUCLEOTIDE SEQUENCE [LARGE SCALE GENOMIC DNA]</scope>
    <source>
        <strain evidence="2">DSM 25811 / CCM 8410 / LMG 26954 / E90</strain>
    </source>
</reference>
<dbReference type="RefSeq" id="WP_143019821.1">
    <property type="nucleotide sequence ID" value="NZ_FMZO01000010.1"/>
</dbReference>
<protein>
    <submittedName>
        <fullName evidence="1">Uncharacterized protein</fullName>
    </submittedName>
</protein>
<evidence type="ECO:0000313" key="2">
    <source>
        <dbReference type="Proteomes" id="UP000198757"/>
    </source>
</evidence>
<dbReference type="EMBL" id="FMZO01000010">
    <property type="protein sequence ID" value="SDD54439.1"/>
    <property type="molecule type" value="Genomic_DNA"/>
</dbReference>
<keyword evidence="2" id="KW-1185">Reference proteome</keyword>
<gene>
    <name evidence="1" type="ORF">SAMN04487894_11071</name>
</gene>
<name>A0A1G6VLI2_NIADE</name>
<proteinExistence type="predicted"/>
<evidence type="ECO:0000313" key="1">
    <source>
        <dbReference type="EMBL" id="SDD54439.1"/>
    </source>
</evidence>
<accession>A0A1G6VLI2</accession>
<dbReference type="Proteomes" id="UP000198757">
    <property type="component" value="Unassembled WGS sequence"/>
</dbReference>